<keyword evidence="3" id="KW-1185">Reference proteome</keyword>
<sequence>MTQYKRILIRAPARTFFYINLALALRRAFMRTGADCLIQVADLNEGAESALLQGYAPDLVFSINCPRPTQTTPAFRHVLWLQDNIFNGRDLRHTRFESKGDDLVYAVAHRLKNAVFPDNPQVGILHFAAEPVAPEAVPRDIQSDFSLIAYIPPAELLSRRFSLGNGRQFSGQDYFNFLETALGEELDHPLELLDAIVEVFFNTQDATTQGMDPQNLSIFKEEYIRAFNRYRIAAKIVHCGYSLRLFGPDSWRSWPDLAPSYHRELPVFQDTVQVFQSSAFNLHNGGMITHPRVFDCMGACGGPVFANRNSVVGEEKDEFLPGEHYIEYSLGTLKEVTDHYLGSPEAERIRHNAYTLIREKHTWDHRVQQIFRDLEL</sequence>
<proteinExistence type="predicted"/>
<dbReference type="AlphaFoldDB" id="A0A975SLF9"/>
<organism evidence="2 3">
    <name type="scientific">Azospira inquinata</name>
    <dbReference type="NCBI Taxonomy" id="2785627"/>
    <lineage>
        <taxon>Bacteria</taxon>
        <taxon>Pseudomonadati</taxon>
        <taxon>Pseudomonadota</taxon>
        <taxon>Betaproteobacteria</taxon>
        <taxon>Rhodocyclales</taxon>
        <taxon>Rhodocyclaceae</taxon>
        <taxon>Azospira</taxon>
    </lineage>
</organism>
<dbReference type="InterPro" id="IPR055259">
    <property type="entry name" value="YkvP/CgeB_Glyco_trans-like"/>
</dbReference>
<feature type="domain" description="Spore protein YkvP/CgeB glycosyl transferase-like" evidence="1">
    <location>
        <begin position="240"/>
        <end position="371"/>
    </location>
</feature>
<dbReference type="Pfam" id="PF13524">
    <property type="entry name" value="Glyco_trans_1_2"/>
    <property type="match status" value="1"/>
</dbReference>
<protein>
    <submittedName>
        <fullName evidence="2">Glycosyltransferase family 1 protein</fullName>
    </submittedName>
</protein>
<dbReference type="EMBL" id="CP064782">
    <property type="protein sequence ID" value="QWT48443.1"/>
    <property type="molecule type" value="Genomic_DNA"/>
</dbReference>
<evidence type="ECO:0000313" key="3">
    <source>
        <dbReference type="Proteomes" id="UP000683428"/>
    </source>
</evidence>
<gene>
    <name evidence="2" type="ORF">Azoinq_11330</name>
</gene>
<dbReference type="Proteomes" id="UP000683428">
    <property type="component" value="Chromosome"/>
</dbReference>
<dbReference type="RefSeq" id="WP_216129010.1">
    <property type="nucleotide sequence ID" value="NZ_CP064782.1"/>
</dbReference>
<dbReference type="KEGG" id="aiq:Azoinq_11330"/>
<evidence type="ECO:0000313" key="2">
    <source>
        <dbReference type="EMBL" id="QWT48443.1"/>
    </source>
</evidence>
<reference evidence="2" key="1">
    <citation type="submission" date="2020-11" db="EMBL/GenBank/DDBJ databases">
        <title>Azospira inquinata sp. nov.</title>
        <authorList>
            <person name="Moe W.M."/>
            <person name="Mikes M.C."/>
        </authorList>
    </citation>
    <scope>NUCLEOTIDE SEQUENCE</scope>
    <source>
        <strain evidence="2">Azo-3</strain>
    </source>
</reference>
<evidence type="ECO:0000259" key="1">
    <source>
        <dbReference type="Pfam" id="PF13524"/>
    </source>
</evidence>
<name>A0A975SLF9_9RHOO</name>
<accession>A0A975SLF9</accession>